<keyword evidence="6" id="KW-0479">Metal-binding</keyword>
<comment type="similarity">
    <text evidence="6">Belongs to the MurCDEF family. MurT subfamily.</text>
</comment>
<dbReference type="Pfam" id="PF08245">
    <property type="entry name" value="Mur_ligase_M"/>
    <property type="match status" value="1"/>
</dbReference>
<comment type="function">
    <text evidence="6">The lipid II isoglutaminyl synthase complex catalyzes the formation of alpha-D-isoglutamine in the cell wall lipid II stem peptide. The MurT subunit catalyzes the ATP-dependent amidation of D-glutamate residue of lipid II, converting it to an isoglutamine residue.</text>
</comment>
<keyword evidence="3 6" id="KW-0133">Cell shape</keyword>
<dbReference type="PANTHER" id="PTHR23135">
    <property type="entry name" value="MUR LIGASE FAMILY MEMBER"/>
    <property type="match status" value="1"/>
</dbReference>
<dbReference type="EC" id="6.3.5.13" evidence="6"/>
<evidence type="ECO:0000256" key="4">
    <source>
        <dbReference type="ARBA" id="ARBA00022984"/>
    </source>
</evidence>
<dbReference type="UniPathway" id="UPA00219"/>
<dbReference type="Proteomes" id="UP000279194">
    <property type="component" value="Unassembled WGS sequence"/>
</dbReference>
<evidence type="ECO:0000259" key="7">
    <source>
        <dbReference type="Pfam" id="PF08245"/>
    </source>
</evidence>
<keyword evidence="6" id="KW-0547">Nucleotide-binding</keyword>
<dbReference type="HAMAP" id="MF_02214">
    <property type="entry name" value="Lipid_II_synth_MurT"/>
    <property type="match status" value="1"/>
</dbReference>
<sequence length="447" mass="49188">MTIKTTLGILAGKSAHFILSKLGRGSTLPGKIALKFDKDILNSLAQDYEIVVVTGTNGKTLTTALTVGILKEAFGEIVTNPSGANMITGITSTFLTAKKGKSGKKIAVLEIDEASLPKITEYITPSLFVFTNIFRDQMDRYGEIYTTYQMILDGAAKAPQATILANGDSPLFNSKKVVNPVQFYGFDTEKAAPALAHYNTEGIVCPNCEGILQYTLNTYANLGDYICPNCNFKRPELNYKLTELKTITNTASEFVIDGQDYKINVGGLYNIYNALAAVSVAEYFGVSPEKIKAGFDKSRAVFGRQETFKIGNKSCTLVLIKNPVGASQALEMIKLADYPFSLSVLLNANYADGIDTSWIWDANFELINEMDITEINAGGVRHSEIARRLRVTGYNETKITQAEKLEDIMTLIENQESDYAYILATYTAMLEFRELLAQRHAVGKEMN</sequence>
<keyword evidence="6" id="KW-0862">Zinc</keyword>
<dbReference type="GO" id="GO:0071555">
    <property type="term" value="P:cell wall organization"/>
    <property type="evidence" value="ECO:0007669"/>
    <property type="project" value="UniProtKB-KW"/>
</dbReference>
<feature type="binding site" evidence="6">
    <location>
        <position position="205"/>
    </location>
    <ligand>
        <name>Zn(2+)</name>
        <dbReference type="ChEBI" id="CHEBI:29105"/>
    </ligand>
</feature>
<dbReference type="GO" id="GO:0140282">
    <property type="term" value="F:carbon-nitrogen ligase activity on lipid II"/>
    <property type="evidence" value="ECO:0007669"/>
    <property type="project" value="UniProtKB-UniRule"/>
</dbReference>
<dbReference type="InterPro" id="IPR036565">
    <property type="entry name" value="Mur-like_cat_sf"/>
</dbReference>
<dbReference type="Pfam" id="PF08353">
    <property type="entry name" value="MurT_C"/>
    <property type="match status" value="1"/>
</dbReference>
<evidence type="ECO:0000256" key="1">
    <source>
        <dbReference type="ARBA" id="ARBA00004752"/>
    </source>
</evidence>
<dbReference type="OrthoDB" id="9803907at2"/>
<comment type="catalytic activity">
    <reaction evidence="6">
        <text>beta-D-GlcNAc-(1-&gt;4)-Mur2Ac(oyl-L-Ala-gamma-D-Glu-L-Lys-D-Ala-D-Ala)-di-trans,octa-cis-undecaprenyl diphosphate + ATP = beta-D-GlcNAc-(1-&gt;4)-Mur2Ac(oyl-L-Ala-gamma-D-O-P-Glu-L-Lys-D-Ala-D-Ala)-di-trans,octa-cis-undecaprenyl diphosphate + ADP</text>
        <dbReference type="Rhea" id="RHEA:59488"/>
        <dbReference type="ChEBI" id="CHEBI:30616"/>
        <dbReference type="ChEBI" id="CHEBI:60033"/>
        <dbReference type="ChEBI" id="CHEBI:143132"/>
        <dbReference type="ChEBI" id="CHEBI:456216"/>
    </reaction>
</comment>
<evidence type="ECO:0000313" key="9">
    <source>
        <dbReference type="EMBL" id="RLY05413.1"/>
    </source>
</evidence>
<evidence type="ECO:0000256" key="6">
    <source>
        <dbReference type="HAMAP-Rule" id="MF_02214"/>
    </source>
</evidence>
<dbReference type="GO" id="GO:0008360">
    <property type="term" value="P:regulation of cell shape"/>
    <property type="evidence" value="ECO:0007669"/>
    <property type="project" value="UniProtKB-KW"/>
</dbReference>
<comment type="pathway">
    <text evidence="1 6">Cell wall biogenesis; peptidoglycan biosynthesis.</text>
</comment>
<dbReference type="AlphaFoldDB" id="A0A3L9DZL6"/>
<evidence type="ECO:0000256" key="2">
    <source>
        <dbReference type="ARBA" id="ARBA00022598"/>
    </source>
</evidence>
<feature type="domain" description="Lipid II isoglutaminyl synthase (glutamine-hydrolyzing) subunit MurT C-terminal" evidence="8">
    <location>
        <begin position="319"/>
        <end position="429"/>
    </location>
</feature>
<dbReference type="PANTHER" id="PTHR23135:SF7">
    <property type="entry name" value="LIPID II ISOGLUTAMINYL SYNTHASE (GLUTAMINE-HYDROLYZING) SUBUNIT MURT"/>
    <property type="match status" value="1"/>
</dbReference>
<dbReference type="InterPro" id="IPR054853">
    <property type="entry name" value="isoglutsynth_MurT"/>
</dbReference>
<keyword evidence="4 6" id="KW-0573">Peptidoglycan synthesis</keyword>
<comment type="catalytic activity">
    <reaction evidence="6">
        <text>beta-D-GlcNAc-(1-&gt;4)-Mur2Ac(oyl-L-Ala-gamma-D-Glu-L-Lys-D-Ala-D-Ala)-di-trans,octa-cis-undecaprenyl diphosphate + L-glutamine + ATP + H2O = beta-D-GlcNAc-(1-&gt;4)-Mur2Ac(oyl-L-Ala-D-isoglutaminyl-L-Lys-D-Ala-D-Ala)-di-trans,octa-cis-undecaprenyl diphosphate + L-glutamate + ADP + phosphate + H(+)</text>
        <dbReference type="Rhea" id="RHEA:57928"/>
        <dbReference type="ChEBI" id="CHEBI:15377"/>
        <dbReference type="ChEBI" id="CHEBI:15378"/>
        <dbReference type="ChEBI" id="CHEBI:29985"/>
        <dbReference type="ChEBI" id="CHEBI:30616"/>
        <dbReference type="ChEBI" id="CHEBI:43474"/>
        <dbReference type="ChEBI" id="CHEBI:58359"/>
        <dbReference type="ChEBI" id="CHEBI:60033"/>
        <dbReference type="ChEBI" id="CHEBI:62233"/>
        <dbReference type="ChEBI" id="CHEBI:456216"/>
        <dbReference type="EC" id="6.3.5.13"/>
    </reaction>
</comment>
<name>A0A3L9DZL6_9STRE</name>
<keyword evidence="6" id="KW-0067">ATP-binding</keyword>
<keyword evidence="10" id="KW-1185">Reference proteome</keyword>
<dbReference type="InterPro" id="IPR013564">
    <property type="entry name" value="MurT_C"/>
</dbReference>
<dbReference type="RefSeq" id="WP_121834536.1">
    <property type="nucleotide sequence ID" value="NZ_RCVM01000001.1"/>
</dbReference>
<reference evidence="9 10" key="1">
    <citation type="submission" date="2018-10" db="EMBL/GenBank/DDBJ databases">
        <title>Streptococcus hillyeri sp. nov., isolated from equine tracheal sample.</title>
        <authorList>
            <person name="Macfadyen A.C."/>
            <person name="Waller A."/>
            <person name="Paterson G.K."/>
        </authorList>
    </citation>
    <scope>NUCLEOTIDE SEQUENCE [LARGE SCALE GENOMIC DNA]</scope>
    <source>
        <strain evidence="9 10">28462</strain>
    </source>
</reference>
<evidence type="ECO:0000256" key="5">
    <source>
        <dbReference type="ARBA" id="ARBA00023316"/>
    </source>
</evidence>
<keyword evidence="5 6" id="KW-0961">Cell wall biogenesis/degradation</keyword>
<dbReference type="Gene3D" id="3.40.1190.10">
    <property type="entry name" value="Mur-like, catalytic domain"/>
    <property type="match status" value="1"/>
</dbReference>
<dbReference type="EMBL" id="RCVM01000001">
    <property type="protein sequence ID" value="RLY05413.1"/>
    <property type="molecule type" value="Genomic_DNA"/>
</dbReference>
<dbReference type="GO" id="GO:0009252">
    <property type="term" value="P:peptidoglycan biosynthetic process"/>
    <property type="evidence" value="ECO:0007669"/>
    <property type="project" value="UniProtKB-UniRule"/>
</dbReference>
<dbReference type="InterPro" id="IPR043703">
    <property type="entry name" value="Lipid_II_synth_MurT"/>
</dbReference>
<evidence type="ECO:0000313" key="10">
    <source>
        <dbReference type="Proteomes" id="UP000279194"/>
    </source>
</evidence>
<dbReference type="InterPro" id="IPR013221">
    <property type="entry name" value="Mur_ligase_cen"/>
</dbReference>
<organism evidence="9 10">
    <name type="scientific">Streptococcus hillyeri</name>
    <dbReference type="NCBI Taxonomy" id="2282420"/>
    <lineage>
        <taxon>Bacteria</taxon>
        <taxon>Bacillati</taxon>
        <taxon>Bacillota</taxon>
        <taxon>Bacilli</taxon>
        <taxon>Lactobacillales</taxon>
        <taxon>Streptococcaceae</taxon>
        <taxon>Streptococcus</taxon>
    </lineage>
</organism>
<feature type="active site" evidence="6">
    <location>
        <position position="355"/>
    </location>
</feature>
<gene>
    <name evidence="6" type="primary">murT</name>
    <name evidence="9" type="ORF">EAF07_00315</name>
</gene>
<comment type="catalytic activity">
    <reaction evidence="6">
        <text>beta-D-GlcNAc-(1-&gt;4)-Mur2Ac(oyl-L-Ala-gamma-D-O-P-Glu-L-Lys-D-Ala-D-Ala)-di-trans,octa-cis-undecaprenyl diphosphate + NH4(+) = beta-D-GlcNAc-(1-&gt;4)-Mur2Ac(oyl-L-Ala-D-isoglutaminyl-L-Lys-D-Ala-D-Ala)-di-trans,octa-cis-undecaprenyl diphosphate + phosphate + H(+)</text>
        <dbReference type="Rhea" id="RHEA:57932"/>
        <dbReference type="ChEBI" id="CHEBI:15378"/>
        <dbReference type="ChEBI" id="CHEBI:28938"/>
        <dbReference type="ChEBI" id="CHEBI:43474"/>
        <dbReference type="ChEBI" id="CHEBI:62233"/>
        <dbReference type="ChEBI" id="CHEBI:143132"/>
    </reaction>
</comment>
<dbReference type="GO" id="GO:0008270">
    <property type="term" value="F:zinc ion binding"/>
    <property type="evidence" value="ECO:0007669"/>
    <property type="project" value="UniProtKB-UniRule"/>
</dbReference>
<comment type="caution">
    <text evidence="9">The sequence shown here is derived from an EMBL/GenBank/DDBJ whole genome shotgun (WGS) entry which is preliminary data.</text>
</comment>
<dbReference type="SUPFAM" id="SSF53623">
    <property type="entry name" value="MurD-like peptide ligases, catalytic domain"/>
    <property type="match status" value="1"/>
</dbReference>
<keyword evidence="2 6" id="KW-0436">Ligase</keyword>
<feature type="binding site" evidence="6">
    <location>
        <position position="208"/>
    </location>
    <ligand>
        <name>Zn(2+)</name>
        <dbReference type="ChEBI" id="CHEBI:29105"/>
    </ligand>
</feature>
<feature type="binding site" evidence="6">
    <location>
        <position position="230"/>
    </location>
    <ligand>
        <name>Zn(2+)</name>
        <dbReference type="ChEBI" id="CHEBI:29105"/>
    </ligand>
</feature>
<evidence type="ECO:0000259" key="8">
    <source>
        <dbReference type="Pfam" id="PF08353"/>
    </source>
</evidence>
<accession>A0A3L9DZL6</accession>
<comment type="subunit">
    <text evidence="6">Forms a heterodimer with GatD.</text>
</comment>
<proteinExistence type="inferred from homology"/>
<protein>
    <recommendedName>
        <fullName evidence="6">Lipid II isoglutaminyl synthase (glutamine-hydrolyzing) subunit MurT</fullName>
        <ecNumber evidence="6">6.3.5.13</ecNumber>
    </recommendedName>
</protein>
<dbReference type="NCBIfam" id="NF045635">
    <property type="entry name" value="isoglutsynth_MurT"/>
    <property type="match status" value="1"/>
</dbReference>
<feature type="binding site" evidence="6">
    <location>
        <position position="227"/>
    </location>
    <ligand>
        <name>Zn(2+)</name>
        <dbReference type="ChEBI" id="CHEBI:29105"/>
    </ligand>
</feature>
<feature type="domain" description="Mur ligase central" evidence="7">
    <location>
        <begin position="53"/>
        <end position="190"/>
    </location>
</feature>
<evidence type="ECO:0000256" key="3">
    <source>
        <dbReference type="ARBA" id="ARBA00022960"/>
    </source>
</evidence>
<dbReference type="GO" id="GO:0005524">
    <property type="term" value="F:ATP binding"/>
    <property type="evidence" value="ECO:0007669"/>
    <property type="project" value="UniProtKB-UniRule"/>
</dbReference>
<dbReference type="GO" id="GO:0016881">
    <property type="term" value="F:acid-amino acid ligase activity"/>
    <property type="evidence" value="ECO:0007669"/>
    <property type="project" value="InterPro"/>
</dbReference>